<dbReference type="EMBL" id="QKYT01000180">
    <property type="protein sequence ID" value="RIA90478.1"/>
    <property type="molecule type" value="Genomic_DNA"/>
</dbReference>
<comment type="caution">
    <text evidence="1">The sequence shown here is derived from an EMBL/GenBank/DDBJ whole genome shotgun (WGS) entry which is preliminary data.</text>
</comment>
<sequence>MVIKQFDVLESLFLNKFKSLEIFFFDKIINLVPVKNKKSFYFRLYYFSLIYTISNKVSYNCLLIYEND</sequence>
<accession>A0A397SWQ0</accession>
<feature type="non-terminal residue" evidence="1">
    <location>
        <position position="68"/>
    </location>
</feature>
<organism evidence="1 2">
    <name type="scientific">Glomus cerebriforme</name>
    <dbReference type="NCBI Taxonomy" id="658196"/>
    <lineage>
        <taxon>Eukaryota</taxon>
        <taxon>Fungi</taxon>
        <taxon>Fungi incertae sedis</taxon>
        <taxon>Mucoromycota</taxon>
        <taxon>Glomeromycotina</taxon>
        <taxon>Glomeromycetes</taxon>
        <taxon>Glomerales</taxon>
        <taxon>Glomeraceae</taxon>
        <taxon>Glomus</taxon>
    </lineage>
</organism>
<reference evidence="1 2" key="1">
    <citation type="submission" date="2018-06" db="EMBL/GenBank/DDBJ databases">
        <title>Comparative genomics reveals the genomic features of Rhizophagus irregularis, R. cerebriforme, R. diaphanum and Gigaspora rosea, and their symbiotic lifestyle signature.</title>
        <authorList>
            <person name="Morin E."/>
            <person name="San Clemente H."/>
            <person name="Chen E.C.H."/>
            <person name="De La Providencia I."/>
            <person name="Hainaut M."/>
            <person name="Kuo A."/>
            <person name="Kohler A."/>
            <person name="Murat C."/>
            <person name="Tang N."/>
            <person name="Roy S."/>
            <person name="Loubradou J."/>
            <person name="Henrissat B."/>
            <person name="Grigoriev I.V."/>
            <person name="Corradi N."/>
            <person name="Roux C."/>
            <person name="Martin F.M."/>
        </authorList>
    </citation>
    <scope>NUCLEOTIDE SEQUENCE [LARGE SCALE GENOMIC DNA]</scope>
    <source>
        <strain evidence="1 2">DAOM 227022</strain>
    </source>
</reference>
<keyword evidence="2" id="KW-1185">Reference proteome</keyword>
<dbReference type="Proteomes" id="UP000265703">
    <property type="component" value="Unassembled WGS sequence"/>
</dbReference>
<evidence type="ECO:0000313" key="2">
    <source>
        <dbReference type="Proteomes" id="UP000265703"/>
    </source>
</evidence>
<evidence type="ECO:0000313" key="1">
    <source>
        <dbReference type="EMBL" id="RIA90478.1"/>
    </source>
</evidence>
<gene>
    <name evidence="1" type="ORF">C1645_769841</name>
</gene>
<dbReference type="AlphaFoldDB" id="A0A397SWQ0"/>
<name>A0A397SWQ0_9GLOM</name>
<protein>
    <submittedName>
        <fullName evidence="1">Uncharacterized protein</fullName>
    </submittedName>
</protein>
<proteinExistence type="predicted"/>